<dbReference type="EMBL" id="JAIWYP010000004">
    <property type="protein sequence ID" value="KAH3843579.1"/>
    <property type="molecule type" value="Genomic_DNA"/>
</dbReference>
<gene>
    <name evidence="2" type="ORF">DPMN_117101</name>
</gene>
<organism evidence="2 3">
    <name type="scientific">Dreissena polymorpha</name>
    <name type="common">Zebra mussel</name>
    <name type="synonym">Mytilus polymorpha</name>
    <dbReference type="NCBI Taxonomy" id="45954"/>
    <lineage>
        <taxon>Eukaryota</taxon>
        <taxon>Metazoa</taxon>
        <taxon>Spiralia</taxon>
        <taxon>Lophotrochozoa</taxon>
        <taxon>Mollusca</taxon>
        <taxon>Bivalvia</taxon>
        <taxon>Autobranchia</taxon>
        <taxon>Heteroconchia</taxon>
        <taxon>Euheterodonta</taxon>
        <taxon>Imparidentia</taxon>
        <taxon>Neoheterodontei</taxon>
        <taxon>Myida</taxon>
        <taxon>Dreissenoidea</taxon>
        <taxon>Dreissenidae</taxon>
        <taxon>Dreissena</taxon>
    </lineage>
</organism>
<feature type="region of interest" description="Disordered" evidence="1">
    <location>
        <begin position="57"/>
        <end position="96"/>
    </location>
</feature>
<evidence type="ECO:0000256" key="1">
    <source>
        <dbReference type="SAM" id="MobiDB-lite"/>
    </source>
</evidence>
<keyword evidence="3" id="KW-1185">Reference proteome</keyword>
<reference evidence="2" key="1">
    <citation type="journal article" date="2019" name="bioRxiv">
        <title>The Genome of the Zebra Mussel, Dreissena polymorpha: A Resource for Invasive Species Research.</title>
        <authorList>
            <person name="McCartney M.A."/>
            <person name="Auch B."/>
            <person name="Kono T."/>
            <person name="Mallez S."/>
            <person name="Zhang Y."/>
            <person name="Obille A."/>
            <person name="Becker A."/>
            <person name="Abrahante J.E."/>
            <person name="Garbe J."/>
            <person name="Badalamenti J.P."/>
            <person name="Herman A."/>
            <person name="Mangelson H."/>
            <person name="Liachko I."/>
            <person name="Sullivan S."/>
            <person name="Sone E.D."/>
            <person name="Koren S."/>
            <person name="Silverstein K.A.T."/>
            <person name="Beckman K.B."/>
            <person name="Gohl D.M."/>
        </authorList>
    </citation>
    <scope>NUCLEOTIDE SEQUENCE</scope>
    <source>
        <strain evidence="2">Duluth1</strain>
        <tissue evidence="2">Whole animal</tissue>
    </source>
</reference>
<evidence type="ECO:0000313" key="3">
    <source>
        <dbReference type="Proteomes" id="UP000828390"/>
    </source>
</evidence>
<sequence>MADATRLSLNDKDTVLTTANRAGSLSTPAHPTTLPITIKSNYNSRIEYKTKDWHIHTQQPDKTATLPKPPARNPTINQLVHGSRPQERKDSSSPGTFEACIAPHTGGHVFQRTETTFELNQHIIKTNILTNVYKASRVFTRKTAPPTGSHFHLDRARNVAPRVFTRKTAPPTGGHDFQRTGTTFKLNQHIIKTNILTNVYKHDPVSNSIEASRVFTRKTAPPTGSHVF</sequence>
<comment type="caution">
    <text evidence="2">The sequence shown here is derived from an EMBL/GenBank/DDBJ whole genome shotgun (WGS) entry which is preliminary data.</text>
</comment>
<proteinExistence type="predicted"/>
<dbReference type="AlphaFoldDB" id="A0A9D4KQ13"/>
<reference evidence="2" key="2">
    <citation type="submission" date="2020-11" db="EMBL/GenBank/DDBJ databases">
        <authorList>
            <person name="McCartney M.A."/>
            <person name="Auch B."/>
            <person name="Kono T."/>
            <person name="Mallez S."/>
            <person name="Becker A."/>
            <person name="Gohl D.M."/>
            <person name="Silverstein K.A.T."/>
            <person name="Koren S."/>
            <person name="Bechman K.B."/>
            <person name="Herman A."/>
            <person name="Abrahante J.E."/>
            <person name="Garbe J."/>
        </authorList>
    </citation>
    <scope>NUCLEOTIDE SEQUENCE</scope>
    <source>
        <strain evidence="2">Duluth1</strain>
        <tissue evidence="2">Whole animal</tissue>
    </source>
</reference>
<evidence type="ECO:0000313" key="2">
    <source>
        <dbReference type="EMBL" id="KAH3843579.1"/>
    </source>
</evidence>
<protein>
    <submittedName>
        <fullName evidence="2">Uncharacterized protein</fullName>
    </submittedName>
</protein>
<accession>A0A9D4KQ13</accession>
<name>A0A9D4KQ13_DREPO</name>
<dbReference type="Proteomes" id="UP000828390">
    <property type="component" value="Unassembled WGS sequence"/>
</dbReference>